<feature type="domain" description="SAC3/GANP/THP3 conserved" evidence="5">
    <location>
        <begin position="1"/>
        <end position="293"/>
    </location>
</feature>
<dbReference type="InterPro" id="IPR045107">
    <property type="entry name" value="SAC3/GANP/THP3"/>
</dbReference>
<dbReference type="PROSITE" id="PS51450">
    <property type="entry name" value="LRR"/>
    <property type="match status" value="1"/>
</dbReference>
<keyword evidence="4" id="KW-1133">Transmembrane helix</keyword>
<dbReference type="PANTHER" id="PTHR12436">
    <property type="entry name" value="80 KDA MCM3-ASSOCIATED PROTEIN"/>
    <property type="match status" value="1"/>
</dbReference>
<evidence type="ECO:0000256" key="1">
    <source>
        <dbReference type="ARBA" id="ARBA00022614"/>
    </source>
</evidence>
<dbReference type="SMART" id="SM00369">
    <property type="entry name" value="LRR_TYP"/>
    <property type="match status" value="3"/>
</dbReference>
<comment type="caution">
    <text evidence="6">The sequence shown here is derived from an EMBL/GenBank/DDBJ whole genome shotgun (WGS) entry which is preliminary data.</text>
</comment>
<dbReference type="InterPro" id="IPR005062">
    <property type="entry name" value="SAC3/GANP/THP3_conserved"/>
</dbReference>
<dbReference type="SUPFAM" id="SSF52058">
    <property type="entry name" value="L domain-like"/>
    <property type="match status" value="1"/>
</dbReference>
<dbReference type="InterPro" id="IPR003591">
    <property type="entry name" value="Leu-rich_rpt_typical-subtyp"/>
</dbReference>
<dbReference type="GO" id="GO:0051225">
    <property type="term" value="P:spindle assembly"/>
    <property type="evidence" value="ECO:0007669"/>
    <property type="project" value="TreeGrafter"/>
</dbReference>
<keyword evidence="7" id="KW-1185">Reference proteome</keyword>
<dbReference type="AlphaFoldDB" id="A0A9Q0ME90"/>
<dbReference type="EMBL" id="JAPWDV010000001">
    <property type="protein sequence ID" value="KAJ6222912.1"/>
    <property type="molecule type" value="Genomic_DNA"/>
</dbReference>
<feature type="compositionally biased region" description="Basic residues" evidence="3">
    <location>
        <begin position="1104"/>
        <end position="1158"/>
    </location>
</feature>
<evidence type="ECO:0000256" key="4">
    <source>
        <dbReference type="SAM" id="Phobius"/>
    </source>
</evidence>
<dbReference type="GO" id="GO:0051298">
    <property type="term" value="P:centrosome duplication"/>
    <property type="evidence" value="ECO:0007669"/>
    <property type="project" value="TreeGrafter"/>
</dbReference>
<evidence type="ECO:0000313" key="6">
    <source>
        <dbReference type="EMBL" id="KAJ6222912.1"/>
    </source>
</evidence>
<feature type="compositionally biased region" description="Basic residues" evidence="3">
    <location>
        <begin position="1165"/>
        <end position="1176"/>
    </location>
</feature>
<keyword evidence="4" id="KW-0812">Transmembrane</keyword>
<reference evidence="6" key="1">
    <citation type="submission" date="2022-12" db="EMBL/GenBank/DDBJ databases">
        <title>Genome assemblies of Blomia tropicalis.</title>
        <authorList>
            <person name="Cui Y."/>
        </authorList>
    </citation>
    <scope>NUCLEOTIDE SEQUENCE</scope>
    <source>
        <tissue evidence="6">Adult mites</tissue>
    </source>
</reference>
<feature type="region of interest" description="Disordered" evidence="3">
    <location>
        <begin position="1101"/>
        <end position="1176"/>
    </location>
</feature>
<dbReference type="GO" id="GO:0005813">
    <property type="term" value="C:centrosome"/>
    <property type="evidence" value="ECO:0007669"/>
    <property type="project" value="TreeGrafter"/>
</dbReference>
<keyword evidence="2" id="KW-0677">Repeat</keyword>
<gene>
    <name evidence="6" type="ORF">RDWZM_001457</name>
</gene>
<dbReference type="GO" id="GO:0005819">
    <property type="term" value="C:spindle"/>
    <property type="evidence" value="ECO:0007669"/>
    <property type="project" value="TreeGrafter"/>
</dbReference>
<dbReference type="Gene3D" id="1.25.40.990">
    <property type="match status" value="1"/>
</dbReference>
<dbReference type="Gene3D" id="3.80.10.10">
    <property type="entry name" value="Ribonuclease Inhibitor"/>
    <property type="match status" value="1"/>
</dbReference>
<feature type="transmembrane region" description="Helical" evidence="4">
    <location>
        <begin position="1037"/>
        <end position="1054"/>
    </location>
</feature>
<keyword evidence="1" id="KW-0433">Leucine-rich repeat</keyword>
<evidence type="ECO:0000259" key="5">
    <source>
        <dbReference type="Pfam" id="PF03399"/>
    </source>
</evidence>
<organism evidence="6 7">
    <name type="scientific">Blomia tropicalis</name>
    <name type="common">Mite</name>
    <dbReference type="NCBI Taxonomy" id="40697"/>
    <lineage>
        <taxon>Eukaryota</taxon>
        <taxon>Metazoa</taxon>
        <taxon>Ecdysozoa</taxon>
        <taxon>Arthropoda</taxon>
        <taxon>Chelicerata</taxon>
        <taxon>Arachnida</taxon>
        <taxon>Acari</taxon>
        <taxon>Acariformes</taxon>
        <taxon>Sarcoptiformes</taxon>
        <taxon>Astigmata</taxon>
        <taxon>Glycyphagoidea</taxon>
        <taxon>Echimyopodidae</taxon>
        <taxon>Blomia</taxon>
    </lineage>
</organism>
<dbReference type="PANTHER" id="PTHR12436:SF38">
    <property type="entry name" value="SAC3 DOMAIN-CONTAINING PROTEIN 1"/>
    <property type="match status" value="1"/>
</dbReference>
<proteinExistence type="predicted"/>
<dbReference type="InterPro" id="IPR032675">
    <property type="entry name" value="LRR_dom_sf"/>
</dbReference>
<protein>
    <recommendedName>
        <fullName evidence="5">SAC3/GANP/THP3 conserved domain-containing protein</fullName>
    </recommendedName>
</protein>
<evidence type="ECO:0000313" key="7">
    <source>
        <dbReference type="Proteomes" id="UP001142055"/>
    </source>
</evidence>
<dbReference type="Proteomes" id="UP001142055">
    <property type="component" value="Chromosome 1"/>
</dbReference>
<accession>A0A9Q0ME90</accession>
<dbReference type="InterPro" id="IPR001611">
    <property type="entry name" value="Leu-rich_rpt"/>
</dbReference>
<dbReference type="Pfam" id="PF13855">
    <property type="entry name" value="LRR_8"/>
    <property type="match status" value="1"/>
</dbReference>
<sequence>MCPTYEANFRRKNKLMHRLELNREMVKQFSRSSAGADLANPCNIRPISVLLSTTKYLLKELLGDVVNLSKENEPVTKKFFYLYDFVFDRLRSIRQDLVIQRVLNHDCFEIIEHCVEFYAYSHYTWIYLQSTRSREELQKVTGLFDSHLNLKHLSECLSFLLQFYDHFNEEYWSRRRPLFEAIFMIYNLSSNQLSMERFQRLKVSSNTLILFNHPLIRVAHQIMLNHQLGNHVRCLHLSHKQFKLYPLFSVTFFIINIPFIHRKLLQHICTAFRSANTSISLLSLINLWFCPEAYNRLSCVQYIERVCDHFEIPIETDRIDNFNCSPGKSTIMNEQKRKKLLRRLALAENDPEPLLDLSESDLNKLEEQILLLIKVYHKRRIHLERNQLSSIVIPRSLKQLSDITVLHLSENHLCTFQLESFHSLTNLKELYLNQNRLTSLPLELFNLPNLCVLSVRENQLALFPIYIQRLPSLTYCDLAYNRIEILPREILSIDNRLQTLILEGNPLQFPTYQYLIDTLTDEHVTNFAQIDSTLRSYYQNSFNDENDSSKKNGSKSRQIEFDYECKVLPQTLMTKPTAPEDDDQVEDHFTRYEQRKLASKREAIEWERNYMKTQLGHHEAAVDDLARVACKDKLLQRMHHEQSSLMAKIDQFQSRKDVEKQKILDDCIAKLQEHSSLLIEKLSNDKTLDLNGNQNQLGDELNEDICQLLSQYDVKLKLKRDIIRDQLIENHHENSVKLAQSYRRKEDQHQSLFRQLEIQDESLTNAFDAIQSARVRRNEDLSEKISIVEQQLLALTFVERERKTERNDQLLADLVQQRTQLAQLLASLLEVKRFREKQLMETLESELSKRYGQHQLDGDQSATNWLEDFQKLLSKESFVVQVAQYGIDIRIADLLVGIYNQLEDDTNSSNGSMLQGKLAYYLGHFVDMPIDRFCNSTPDDLMKLHIDDYELCQVIVEHVRLNTKLSSINSQTNIANEEEGTIPSQTTLDQIEAPEVNQSNHSEADIGSKFWCEAECVICLDNKGLLTARMLAPVRPVVLLAPVILLLVLTIHLADDDRQVECRALSLINPNGADLMTSGDTSIGKSTTALLANDEHLLLNGYGGKKKKKKKKKKKYGKKHDKKKKYSKKKKKYKKKKYLKKKKSYKKKKKKHDKKKKYGKEESKKKKKKKKGKGKY</sequence>
<name>A0A9Q0ME90_BLOTA</name>
<evidence type="ECO:0000256" key="2">
    <source>
        <dbReference type="ARBA" id="ARBA00022737"/>
    </source>
</evidence>
<dbReference type="GO" id="GO:0005634">
    <property type="term" value="C:nucleus"/>
    <property type="evidence" value="ECO:0007669"/>
    <property type="project" value="TreeGrafter"/>
</dbReference>
<evidence type="ECO:0000256" key="3">
    <source>
        <dbReference type="SAM" id="MobiDB-lite"/>
    </source>
</evidence>
<keyword evidence="4" id="KW-0472">Membrane</keyword>
<dbReference type="Pfam" id="PF03399">
    <property type="entry name" value="SAC3_GANP"/>
    <property type="match status" value="1"/>
</dbReference>